<reference evidence="2" key="1">
    <citation type="journal article" date="2019" name="Int. J. Syst. Evol. Microbiol.">
        <title>The Global Catalogue of Microorganisms (GCM) 10K type strain sequencing project: providing services to taxonomists for standard genome sequencing and annotation.</title>
        <authorList>
            <consortium name="The Broad Institute Genomics Platform"/>
            <consortium name="The Broad Institute Genome Sequencing Center for Infectious Disease"/>
            <person name="Wu L."/>
            <person name="Ma J."/>
        </authorList>
    </citation>
    <scope>NUCLEOTIDE SEQUENCE [LARGE SCALE GENOMIC DNA]</scope>
    <source>
        <strain evidence="2">CGMCC 4.7248</strain>
    </source>
</reference>
<accession>A0ABW0UQS3</accession>
<dbReference type="RefSeq" id="WP_381022900.1">
    <property type="nucleotide sequence ID" value="NZ_JBHSNY010000006.1"/>
</dbReference>
<dbReference type="Proteomes" id="UP001596154">
    <property type="component" value="Unassembled WGS sequence"/>
</dbReference>
<proteinExistence type="predicted"/>
<evidence type="ECO:0000313" key="2">
    <source>
        <dbReference type="Proteomes" id="UP001596154"/>
    </source>
</evidence>
<comment type="caution">
    <text evidence="1">The sequence shown here is derived from an EMBL/GenBank/DDBJ whole genome shotgun (WGS) entry which is preliminary data.</text>
</comment>
<gene>
    <name evidence="1" type="ORF">ACFPZJ_19330</name>
</gene>
<evidence type="ECO:0000313" key="1">
    <source>
        <dbReference type="EMBL" id="MFC5635907.1"/>
    </source>
</evidence>
<keyword evidence="2" id="KW-1185">Reference proteome</keyword>
<organism evidence="1 2">
    <name type="scientific">Streptomyces bullii</name>
    <dbReference type="NCBI Taxonomy" id="349910"/>
    <lineage>
        <taxon>Bacteria</taxon>
        <taxon>Bacillati</taxon>
        <taxon>Actinomycetota</taxon>
        <taxon>Actinomycetes</taxon>
        <taxon>Kitasatosporales</taxon>
        <taxon>Streptomycetaceae</taxon>
        <taxon>Streptomyces</taxon>
    </lineage>
</organism>
<dbReference type="EMBL" id="JBHSNY010000006">
    <property type="protein sequence ID" value="MFC5635907.1"/>
    <property type="molecule type" value="Genomic_DNA"/>
</dbReference>
<sequence length="101" mass="11613">MPEPLNPEYLRETQRIVAAAPNGPWEIEPSEHGLPDQIGPICFLETWVDSERVPVLELIRHAREALPRYVGEVSRQRNEISLLRRRVEQLEQAKGGDRHGL</sequence>
<name>A0ABW0UQS3_9ACTN</name>
<protein>
    <submittedName>
        <fullName evidence="1">Uncharacterized protein</fullName>
    </submittedName>
</protein>